<dbReference type="EMBL" id="JAGFNK010000320">
    <property type="protein sequence ID" value="KAI9453000.1"/>
    <property type="molecule type" value="Genomic_DNA"/>
</dbReference>
<keyword evidence="2" id="KW-1185">Reference proteome</keyword>
<evidence type="ECO:0000313" key="2">
    <source>
        <dbReference type="Proteomes" id="UP001207468"/>
    </source>
</evidence>
<name>A0ACC0TY24_9AGAM</name>
<reference evidence="1" key="1">
    <citation type="submission" date="2021-03" db="EMBL/GenBank/DDBJ databases">
        <title>Evolutionary priming and transition to the ectomycorrhizal habit in an iconic lineage of mushroom-forming fungi: is preadaptation a requirement?</title>
        <authorList>
            <consortium name="DOE Joint Genome Institute"/>
            <person name="Looney B.P."/>
            <person name="Miyauchi S."/>
            <person name="Morin E."/>
            <person name="Drula E."/>
            <person name="Courty P.E."/>
            <person name="Chicoki N."/>
            <person name="Fauchery L."/>
            <person name="Kohler A."/>
            <person name="Kuo A."/>
            <person name="LaButti K."/>
            <person name="Pangilinan J."/>
            <person name="Lipzen A."/>
            <person name="Riley R."/>
            <person name="Andreopoulos W."/>
            <person name="He G."/>
            <person name="Johnson J."/>
            <person name="Barry K.W."/>
            <person name="Grigoriev I.V."/>
            <person name="Nagy L."/>
            <person name="Hibbett D."/>
            <person name="Henrissat B."/>
            <person name="Matheny P.B."/>
            <person name="Labbe J."/>
            <person name="Martin A.F."/>
        </authorList>
    </citation>
    <scope>NUCLEOTIDE SEQUENCE</scope>
    <source>
        <strain evidence="1">BPL698</strain>
    </source>
</reference>
<organism evidence="1 2">
    <name type="scientific">Russula earlei</name>
    <dbReference type="NCBI Taxonomy" id="71964"/>
    <lineage>
        <taxon>Eukaryota</taxon>
        <taxon>Fungi</taxon>
        <taxon>Dikarya</taxon>
        <taxon>Basidiomycota</taxon>
        <taxon>Agaricomycotina</taxon>
        <taxon>Agaricomycetes</taxon>
        <taxon>Russulales</taxon>
        <taxon>Russulaceae</taxon>
        <taxon>Russula</taxon>
    </lineage>
</organism>
<gene>
    <name evidence="1" type="ORF">F5148DRAFT_1152061</name>
</gene>
<sequence>MTTCGQPQPLINLPYAIPLLQYNPYLPWFPPSQLPPPNLTSGLPPVTNVGILPKPVPVKIEVPKIGTWLVYCDMHPDCKGDNFSQYADTFHEEGYHHINQLVGDHMDVEKLSRWLNIGKGTADLLIQYVEEDMVLVNTGSFSMVG</sequence>
<proteinExistence type="predicted"/>
<accession>A0ACC0TY24</accession>
<protein>
    <submittedName>
        <fullName evidence="1">Uncharacterized protein</fullName>
    </submittedName>
</protein>
<evidence type="ECO:0000313" key="1">
    <source>
        <dbReference type="EMBL" id="KAI9453000.1"/>
    </source>
</evidence>
<comment type="caution">
    <text evidence="1">The sequence shown here is derived from an EMBL/GenBank/DDBJ whole genome shotgun (WGS) entry which is preliminary data.</text>
</comment>
<dbReference type="Proteomes" id="UP001207468">
    <property type="component" value="Unassembled WGS sequence"/>
</dbReference>